<feature type="signal peptide" evidence="1">
    <location>
        <begin position="1"/>
        <end position="20"/>
    </location>
</feature>
<reference evidence="2" key="1">
    <citation type="submission" date="2023-04" db="EMBL/GenBank/DDBJ databases">
        <authorList>
            <consortium name="ELIXIR-Norway"/>
        </authorList>
    </citation>
    <scope>NUCLEOTIDE SEQUENCE [LARGE SCALE GENOMIC DNA]</scope>
</reference>
<proteinExistence type="predicted"/>
<evidence type="ECO:0000313" key="2">
    <source>
        <dbReference type="EMBL" id="CAI9164644.1"/>
    </source>
</evidence>
<gene>
    <name evidence="2" type="ORF">MRATA1EN1_LOCUS13606</name>
</gene>
<organism evidence="2 3">
    <name type="scientific">Rangifer tarandus platyrhynchus</name>
    <name type="common">Svalbard reindeer</name>
    <dbReference type="NCBI Taxonomy" id="3082113"/>
    <lineage>
        <taxon>Eukaryota</taxon>
        <taxon>Metazoa</taxon>
        <taxon>Chordata</taxon>
        <taxon>Craniata</taxon>
        <taxon>Vertebrata</taxon>
        <taxon>Euteleostomi</taxon>
        <taxon>Mammalia</taxon>
        <taxon>Eutheria</taxon>
        <taxon>Laurasiatheria</taxon>
        <taxon>Artiodactyla</taxon>
        <taxon>Ruminantia</taxon>
        <taxon>Pecora</taxon>
        <taxon>Cervidae</taxon>
        <taxon>Odocoileinae</taxon>
        <taxon>Rangifer</taxon>
    </lineage>
</organism>
<feature type="chain" id="PRO_5046295200" evidence="1">
    <location>
        <begin position="21"/>
        <end position="115"/>
    </location>
</feature>
<keyword evidence="3" id="KW-1185">Reference proteome</keyword>
<keyword evidence="1" id="KW-0732">Signal</keyword>
<evidence type="ECO:0000313" key="3">
    <source>
        <dbReference type="Proteomes" id="UP001176941"/>
    </source>
</evidence>
<dbReference type="Proteomes" id="UP001176941">
    <property type="component" value="Chromosome 23"/>
</dbReference>
<sequence>MAGGVILGFTAFCQVHLASGISPQWTAEGTVYVPQYFSGGPIEMQMFLLGSWEGDLTKTHLLATTVDGARLRDHREGRTQWGWRDLKTDPVHQLLMQEVLVRLRVAQCNIPTAQP</sequence>
<evidence type="ECO:0000256" key="1">
    <source>
        <dbReference type="SAM" id="SignalP"/>
    </source>
</evidence>
<dbReference type="EMBL" id="OX459959">
    <property type="protein sequence ID" value="CAI9164644.1"/>
    <property type="molecule type" value="Genomic_DNA"/>
</dbReference>
<name>A0ABN8YT11_RANTA</name>
<protein>
    <submittedName>
        <fullName evidence="2">Uncharacterized protein</fullName>
    </submittedName>
</protein>
<accession>A0ABN8YT11</accession>